<dbReference type="Proteomes" id="UP000176222">
    <property type="component" value="Unassembled WGS sequence"/>
</dbReference>
<evidence type="ECO:0000313" key="2">
    <source>
        <dbReference type="Proteomes" id="UP000176222"/>
    </source>
</evidence>
<protein>
    <recommendedName>
        <fullName evidence="3">Four helix bundle protein</fullName>
    </recommendedName>
</protein>
<dbReference type="EMBL" id="MHTH01000015">
    <property type="protein sequence ID" value="OHA58075.1"/>
    <property type="molecule type" value="Genomic_DNA"/>
</dbReference>
<reference evidence="1 2" key="1">
    <citation type="journal article" date="2016" name="Nat. Commun.">
        <title>Thousands of microbial genomes shed light on interconnected biogeochemical processes in an aquifer system.</title>
        <authorList>
            <person name="Anantharaman K."/>
            <person name="Brown C.T."/>
            <person name="Hug L.A."/>
            <person name="Sharon I."/>
            <person name="Castelle C.J."/>
            <person name="Probst A.J."/>
            <person name="Thomas B.C."/>
            <person name="Singh A."/>
            <person name="Wilkins M.J."/>
            <person name="Karaoz U."/>
            <person name="Brodie E.L."/>
            <person name="Williams K.H."/>
            <person name="Hubbard S.S."/>
            <person name="Banfield J.F."/>
        </authorList>
    </citation>
    <scope>NUCLEOTIDE SEQUENCE [LARGE SCALE GENOMIC DNA]</scope>
</reference>
<gene>
    <name evidence="1" type="ORF">A2370_01800</name>
</gene>
<dbReference type="InterPro" id="IPR036583">
    <property type="entry name" value="23S_rRNA_IVS_sf"/>
</dbReference>
<proteinExistence type="predicted"/>
<dbReference type="CDD" id="cd16376">
    <property type="entry name" value="Avd_like"/>
    <property type="match status" value="1"/>
</dbReference>
<comment type="caution">
    <text evidence="1">The sequence shown here is derived from an EMBL/GenBank/DDBJ whole genome shotgun (WGS) entry which is preliminary data.</text>
</comment>
<organism evidence="1 2">
    <name type="scientific">Candidatus Vogelbacteria bacterium RIFOXYB1_FULL_42_16</name>
    <dbReference type="NCBI Taxonomy" id="1802436"/>
    <lineage>
        <taxon>Bacteria</taxon>
        <taxon>Candidatus Vogeliibacteriota</taxon>
    </lineage>
</organism>
<sequence>MNTNQEVTPPPKLSGIASKLLTIYVEWQQYIHGLPKTLRHSLGIGIDKLFADIIGLTAEAQFSPKEMRIIPVSQAIIKNDTLKFMLYVLFELKGINSKKFLSLSIKIEEVGRMLYGWKNQCPKIPIPKPAVAIETKPH</sequence>
<evidence type="ECO:0008006" key="3">
    <source>
        <dbReference type="Google" id="ProtNLM"/>
    </source>
</evidence>
<dbReference type="Gene3D" id="1.20.1440.60">
    <property type="entry name" value="23S rRNA-intervening sequence"/>
    <property type="match status" value="1"/>
</dbReference>
<name>A0A1G2QBY7_9BACT</name>
<evidence type="ECO:0000313" key="1">
    <source>
        <dbReference type="EMBL" id="OHA58075.1"/>
    </source>
</evidence>
<accession>A0A1G2QBY7</accession>
<dbReference type="STRING" id="1802436.A2370_01800"/>
<dbReference type="AlphaFoldDB" id="A0A1G2QBY7"/>
<dbReference type="InterPro" id="IPR055360">
    <property type="entry name" value="bAvd"/>
</dbReference>